<organism evidence="4 8">
    <name type="scientific">Carbonactinospora thermoautotrophica</name>
    <dbReference type="NCBI Taxonomy" id="1469144"/>
    <lineage>
        <taxon>Bacteria</taxon>
        <taxon>Bacillati</taxon>
        <taxon>Actinomycetota</taxon>
        <taxon>Actinomycetes</taxon>
        <taxon>Kitasatosporales</taxon>
        <taxon>Carbonactinosporaceae</taxon>
        <taxon>Carbonactinospora</taxon>
    </lineage>
</organism>
<reference evidence="4 8" key="1">
    <citation type="submission" date="2015-02" db="EMBL/GenBank/DDBJ databases">
        <title>Physiological reanalysis, assessment of diazotrophy, and genome sequences of multiple isolates of Streptomyces thermoautotrophicus.</title>
        <authorList>
            <person name="MacKellar D.C."/>
            <person name="Lieber L."/>
            <person name="Norman J."/>
            <person name="Bolger A."/>
            <person name="Tobin C."/>
            <person name="Murray J.W."/>
            <person name="Prell J."/>
        </authorList>
    </citation>
    <scope>NUCLEOTIDE SEQUENCE [LARGE SCALE GENOMIC DNA]</scope>
    <source>
        <strain evidence="4 8">UBT1</strain>
    </source>
</reference>
<evidence type="ECO:0000259" key="1">
    <source>
        <dbReference type="Pfam" id="PF21806"/>
    </source>
</evidence>
<name>A0A132N7E5_9ACTN</name>
<comment type="caution">
    <text evidence="4">The sequence shown here is derived from an EMBL/GenBank/DDBJ whole genome shotgun (WGS) entry which is preliminary data.</text>
</comment>
<dbReference type="EMBL" id="LAXD01000001">
    <property type="protein sequence ID" value="KWX03188.1"/>
    <property type="molecule type" value="Genomic_DNA"/>
</dbReference>
<dbReference type="EMBL" id="JYIJ01000009">
    <property type="protein sequence ID" value="KWX05897.1"/>
    <property type="molecule type" value="Genomic_DNA"/>
</dbReference>
<sequence length="172" mass="20712">MDLLTGDDFTDLFRTFEHTAFRLETRAAYGIPEEDEPFQRFLRGEEPPSDWLRPWLDLITEQTRQGKRVERVRLIDEPPSDYLRFEVWSTPLNLQAGEDIRYLPRRRALELQLPKYDYWLFDSRRLAMMHFDHAGRFQGAEIVEDPRTVVQHAYWRDTAWHYATPYQAFVES</sequence>
<evidence type="ECO:0000313" key="8">
    <source>
        <dbReference type="Proteomes" id="UP000070659"/>
    </source>
</evidence>
<reference evidence="6" key="4">
    <citation type="submission" date="2015-04" db="EMBL/GenBank/DDBJ databases">
        <title>Physiological reanalysis, assessment of diazotrophy, and genome sequences of multiple isolates of Streptomyces thermoautotrophicus.</title>
        <authorList>
            <person name="MacKellar D.C."/>
            <person name="Lieber L."/>
            <person name="Norman J."/>
            <person name="Bolger A."/>
            <person name="Tobin C."/>
            <person name="Murray J.W."/>
            <person name="Chang R."/>
            <person name="Ford T."/>
            <person name="Nguyen P.Q."/>
            <person name="Woodward J."/>
            <person name="Permingeat H."/>
            <person name="Joshi N.S."/>
            <person name="Silver P.A."/>
            <person name="Usadel B."/>
            <person name="Rutherford A.W."/>
            <person name="Friesen M."/>
            <person name="Prell J."/>
        </authorList>
    </citation>
    <scope>NUCLEOTIDE SEQUENCE [LARGE SCALE GENOMIC DNA]</scope>
    <source>
        <strain evidence="6">H1</strain>
    </source>
</reference>
<dbReference type="STRING" id="1469144.LI90_4239"/>
<evidence type="ECO:0000313" key="7">
    <source>
        <dbReference type="Proteomes" id="UP000070598"/>
    </source>
</evidence>
<reference evidence="2" key="3">
    <citation type="submission" date="2015-04" db="EMBL/GenBank/DDBJ databases">
        <title>Physiological reanalysis, assessment of diazotrophy, and genome sequences of multiple isolates of Streptomyces thermoautotrophicus.</title>
        <authorList>
            <person name="MacKellar D.C."/>
            <person name="Lieber L."/>
            <person name="Norman J."/>
            <person name="Bolger A."/>
            <person name="Tobin C."/>
            <person name="Murray J.W."/>
            <person name="Woodward J."/>
            <person name="Friesen M."/>
            <person name="Prell J."/>
        </authorList>
    </citation>
    <scope>NUCLEOTIDE SEQUENCE [LARGE SCALE GENOMIC DNA]</scope>
    <source>
        <strain evidence="2">H1</strain>
    </source>
</reference>
<dbReference type="EMBL" id="LAXD01000001">
    <property type="protein sequence ID" value="KWX03263.1"/>
    <property type="molecule type" value="Genomic_DNA"/>
</dbReference>
<evidence type="ECO:0000313" key="5">
    <source>
        <dbReference type="EMBL" id="KWX09214.1"/>
    </source>
</evidence>
<dbReference type="EMBL" id="JYIK01000864">
    <property type="protein sequence ID" value="KWX09214.1"/>
    <property type="molecule type" value="Genomic_DNA"/>
</dbReference>
<gene>
    <name evidence="2" type="ORF">LI90_4239</name>
    <name evidence="3" type="ORF">LI90_4314</name>
    <name evidence="4" type="ORF">TH66_00810</name>
    <name evidence="5" type="ORF">TR74_10950</name>
</gene>
<dbReference type="Proteomes" id="UP000070188">
    <property type="component" value="Unassembled WGS sequence"/>
</dbReference>
<evidence type="ECO:0000313" key="4">
    <source>
        <dbReference type="EMBL" id="KWX05897.1"/>
    </source>
</evidence>
<dbReference type="PATRIC" id="fig|1469144.10.peg.4549"/>
<dbReference type="InterPro" id="IPR049244">
    <property type="entry name" value="DUF6879"/>
</dbReference>
<dbReference type="Proteomes" id="UP000070598">
    <property type="component" value="Unassembled WGS sequence"/>
</dbReference>
<protein>
    <recommendedName>
        <fullName evidence="1">DUF6879 domain-containing protein</fullName>
    </recommendedName>
</protein>
<dbReference type="AlphaFoldDB" id="A0A132N7E5"/>
<evidence type="ECO:0000313" key="6">
    <source>
        <dbReference type="Proteomes" id="UP000070188"/>
    </source>
</evidence>
<keyword evidence="6" id="KW-1185">Reference proteome</keyword>
<proteinExistence type="predicted"/>
<dbReference type="RefSeq" id="WP_066890706.1">
    <property type="nucleotide sequence ID" value="NZ_JYIK01000864.1"/>
</dbReference>
<dbReference type="Pfam" id="PF21806">
    <property type="entry name" value="DUF6879"/>
    <property type="match status" value="1"/>
</dbReference>
<accession>A0A132N7E5</accession>
<reference evidence="7" key="2">
    <citation type="submission" date="2015-02" db="EMBL/GenBank/DDBJ databases">
        <title>Physiological reanalysis, assessment of diazotrophy, and genome sequences of multiple isolates of Streptomyces thermoautotrophicus.</title>
        <authorList>
            <person name="MacKellar D.C."/>
            <person name="Lieber L."/>
            <person name="Norman J."/>
            <person name="Bolger A."/>
            <person name="Tobin C."/>
            <person name="Murray J.W."/>
            <person name="Friesen M."/>
            <person name="Prell J."/>
        </authorList>
    </citation>
    <scope>NUCLEOTIDE SEQUENCE [LARGE SCALE GENOMIC DNA]</scope>
    <source>
        <strain evidence="7">UBT1</strain>
    </source>
</reference>
<evidence type="ECO:0000313" key="2">
    <source>
        <dbReference type="EMBL" id="KWX03188.1"/>
    </source>
</evidence>
<evidence type="ECO:0000313" key="3">
    <source>
        <dbReference type="EMBL" id="KWX03263.1"/>
    </source>
</evidence>
<feature type="domain" description="DUF6879" evidence="1">
    <location>
        <begin position="7"/>
        <end position="170"/>
    </location>
</feature>
<dbReference type="Proteomes" id="UP000070659">
    <property type="component" value="Unassembled WGS sequence"/>
</dbReference>